<dbReference type="EMBL" id="JBHUHY010000003">
    <property type="protein sequence ID" value="MFD2186179.1"/>
    <property type="molecule type" value="Genomic_DNA"/>
</dbReference>
<dbReference type="Pfam" id="PF04235">
    <property type="entry name" value="DUF418"/>
    <property type="match status" value="1"/>
</dbReference>
<keyword evidence="1" id="KW-0812">Transmembrane</keyword>
<keyword evidence="1" id="KW-1133">Transmembrane helix</keyword>
<feature type="transmembrane region" description="Helical" evidence="1">
    <location>
        <begin position="82"/>
        <end position="99"/>
    </location>
</feature>
<feature type="transmembrane region" description="Helical" evidence="1">
    <location>
        <begin position="322"/>
        <end position="343"/>
    </location>
</feature>
<feature type="transmembrane region" description="Helical" evidence="1">
    <location>
        <begin position="166"/>
        <end position="192"/>
    </location>
</feature>
<evidence type="ECO:0000313" key="3">
    <source>
        <dbReference type="EMBL" id="MFD2186179.1"/>
    </source>
</evidence>
<dbReference type="PANTHER" id="PTHR30590">
    <property type="entry name" value="INNER MEMBRANE PROTEIN"/>
    <property type="match status" value="1"/>
</dbReference>
<evidence type="ECO:0000313" key="4">
    <source>
        <dbReference type="Proteomes" id="UP001597344"/>
    </source>
</evidence>
<feature type="transmembrane region" description="Helical" evidence="1">
    <location>
        <begin position="252"/>
        <end position="271"/>
    </location>
</feature>
<feature type="transmembrane region" description="Helical" evidence="1">
    <location>
        <begin position="12"/>
        <end position="32"/>
    </location>
</feature>
<accession>A0ABW5AT75</accession>
<comment type="caution">
    <text evidence="3">The sequence shown here is derived from an EMBL/GenBank/DDBJ whole genome shotgun (WGS) entry which is preliminary data.</text>
</comment>
<evidence type="ECO:0000259" key="2">
    <source>
        <dbReference type="Pfam" id="PF04235"/>
    </source>
</evidence>
<feature type="transmembrane region" description="Helical" evidence="1">
    <location>
        <begin position="292"/>
        <end position="310"/>
    </location>
</feature>
<reference evidence="4" key="1">
    <citation type="journal article" date="2019" name="Int. J. Syst. Evol. Microbiol.">
        <title>The Global Catalogue of Microorganisms (GCM) 10K type strain sequencing project: providing services to taxonomists for standard genome sequencing and annotation.</title>
        <authorList>
            <consortium name="The Broad Institute Genomics Platform"/>
            <consortium name="The Broad Institute Genome Sequencing Center for Infectious Disease"/>
            <person name="Wu L."/>
            <person name="Ma J."/>
        </authorList>
    </citation>
    <scope>NUCLEOTIDE SEQUENCE [LARGE SCALE GENOMIC DNA]</scope>
    <source>
        <strain evidence="4">DT92</strain>
    </source>
</reference>
<feature type="transmembrane region" description="Helical" evidence="1">
    <location>
        <begin position="126"/>
        <end position="146"/>
    </location>
</feature>
<feature type="domain" description="DUF418" evidence="2">
    <location>
        <begin position="195"/>
        <end position="357"/>
    </location>
</feature>
<protein>
    <submittedName>
        <fullName evidence="3">DUF418 domain-containing protein</fullName>
    </submittedName>
</protein>
<organism evidence="3 4">
    <name type="scientific">Aquimarina celericrescens</name>
    <dbReference type="NCBI Taxonomy" id="1964542"/>
    <lineage>
        <taxon>Bacteria</taxon>
        <taxon>Pseudomonadati</taxon>
        <taxon>Bacteroidota</taxon>
        <taxon>Flavobacteriia</taxon>
        <taxon>Flavobacteriales</taxon>
        <taxon>Flavobacteriaceae</taxon>
        <taxon>Aquimarina</taxon>
    </lineage>
</organism>
<dbReference type="InterPro" id="IPR052529">
    <property type="entry name" value="Bact_Transport_Assoc"/>
</dbReference>
<dbReference type="InterPro" id="IPR007349">
    <property type="entry name" value="DUF418"/>
</dbReference>
<dbReference type="RefSeq" id="WP_378319159.1">
    <property type="nucleotide sequence ID" value="NZ_JBHUHY010000003.1"/>
</dbReference>
<dbReference type="Proteomes" id="UP001597344">
    <property type="component" value="Unassembled WGS sequence"/>
</dbReference>
<name>A0ABW5AT75_9FLAO</name>
<feature type="transmembrane region" description="Helical" evidence="1">
    <location>
        <begin position="38"/>
        <end position="61"/>
    </location>
</feature>
<dbReference type="PANTHER" id="PTHR30590:SF3">
    <property type="entry name" value="HYPOTHETICAL MEMBRANE SPANNING PROTEIN"/>
    <property type="match status" value="1"/>
</dbReference>
<gene>
    <name evidence="3" type="ORF">ACFSJT_05205</name>
</gene>
<proteinExistence type="predicted"/>
<keyword evidence="1" id="KW-0472">Membrane</keyword>
<sequence>MKKRIIGIDVARALAVIGMILVNFKIVFGGNGNETIKFLLGLLEGKAAATFVVLAGVGIAFMSNSAIKNHDLQKIKKTRKRILKRAIFLFIIGLLYIPIWPADILHFYGIYMLITLLLLTGSNKIIVTSSLVLVFIYPLLLSIWNYDTGWNFDTFEYVDFWSPEGFARNLFFNGFHPVIPWSAFMLIGLWFGKQDLSNPKFIKRATWVSVAIFLTITLLSQSLISILAEGNQTFEDELKQILGTSPMPPLPIYMISGSSFAIFIISICIIISNTFETNYLINVLKKTGQLALTFYVAHVIIGMGIVEAVNPTKMGQYSIEFSFIYALIFSVFCMVFAAIWTKFKNIGPLESIMRKLTD</sequence>
<feature type="transmembrane region" description="Helical" evidence="1">
    <location>
        <begin position="204"/>
        <end position="228"/>
    </location>
</feature>
<keyword evidence="4" id="KW-1185">Reference proteome</keyword>
<evidence type="ECO:0000256" key="1">
    <source>
        <dbReference type="SAM" id="Phobius"/>
    </source>
</evidence>